<gene>
    <name evidence="1" type="ORF">DC041_0004977</name>
</gene>
<evidence type="ECO:0000313" key="1">
    <source>
        <dbReference type="EMBL" id="RTG83520.1"/>
    </source>
</evidence>
<comment type="caution">
    <text evidence="1">The sequence shown here is derived from an EMBL/GenBank/DDBJ whole genome shotgun (WGS) entry which is preliminary data.</text>
</comment>
<dbReference type="InterPro" id="IPR043129">
    <property type="entry name" value="ATPase_NBD"/>
</dbReference>
<sequence length="487" mass="52804">MENSFIVLEQMDYSADLKSVVTIGSIVKKLPTALHMIWAGTSGKVTANVREPTFVELTEQVSSRAEISLSRFGRLQQLVNGLGHRSVDFKDRVVCTTEGCRDRHHPSLHKTIRVQSGSNECLKESHCVYTESLKEDAFLGLIPVRLRAGDKEVSGYAFLDNGSDTTLIKLSTVRRLGLSSDSASITIKIVNGNKLSRSTTKDFKAYSLNGDECICIEQAGVVEELPVHRTRISVKGSDKKWSHLMDLLCTELVGGKVMLLIGCDVPEAHWALDQSYNIVPLPGAVAEEDIAVHVIGNESGVCKAGFAQDEAPTAALPSIVGRTRHQVGIVGWMEKTIIYNIVPLPGAVAEEDIAVHVIGNESGVCKAGFAQDEAPTAALPSIVGRTRHQVGIVGWMEKTIIYNIVPLPGAVAEEDIAVHVIGNESGVCKAGFAQDEAPTAALPSIVGRTRHQVGIVGWMEKTIMWETMVLKYKLLINSSSMKLLCPF</sequence>
<organism evidence="1 2">
    <name type="scientific">Schistosoma bovis</name>
    <name type="common">Blood fluke</name>
    <dbReference type="NCBI Taxonomy" id="6184"/>
    <lineage>
        <taxon>Eukaryota</taxon>
        <taxon>Metazoa</taxon>
        <taxon>Spiralia</taxon>
        <taxon>Lophotrochozoa</taxon>
        <taxon>Platyhelminthes</taxon>
        <taxon>Trematoda</taxon>
        <taxon>Digenea</taxon>
        <taxon>Strigeidida</taxon>
        <taxon>Schistosomatoidea</taxon>
        <taxon>Schistosomatidae</taxon>
        <taxon>Schistosoma</taxon>
    </lineage>
</organism>
<dbReference type="Proteomes" id="UP000290809">
    <property type="component" value="Unassembled WGS sequence"/>
</dbReference>
<keyword evidence="2" id="KW-1185">Reference proteome</keyword>
<dbReference type="AlphaFoldDB" id="A0A430Q730"/>
<dbReference type="PANTHER" id="PTHR47331:SF5">
    <property type="entry name" value="RIBONUCLEASE H"/>
    <property type="match status" value="1"/>
</dbReference>
<name>A0A430Q730_SCHBO</name>
<evidence type="ECO:0008006" key="3">
    <source>
        <dbReference type="Google" id="ProtNLM"/>
    </source>
</evidence>
<reference evidence="1 2" key="1">
    <citation type="journal article" date="2019" name="PLoS Pathog.">
        <title>Genome sequence of the bovine parasite Schistosoma bovis Tanzania.</title>
        <authorList>
            <person name="Oey H."/>
            <person name="Zakrzewski M."/>
            <person name="Gobert G."/>
            <person name="Gravermann K."/>
            <person name="Stoye J."/>
            <person name="Jones M."/>
            <person name="Mcmanus D."/>
            <person name="Krause L."/>
        </authorList>
    </citation>
    <scope>NUCLEOTIDE SEQUENCE [LARGE SCALE GENOMIC DNA]</scope>
    <source>
        <strain evidence="1 2">TAN1997</strain>
    </source>
</reference>
<protein>
    <recommendedName>
        <fullName evidence="3">Peptidase A2 domain-containing protein</fullName>
    </recommendedName>
</protein>
<proteinExistence type="predicted"/>
<dbReference type="Gene3D" id="3.30.420.40">
    <property type="match status" value="3"/>
</dbReference>
<dbReference type="SUPFAM" id="SSF53067">
    <property type="entry name" value="Actin-like ATPase domain"/>
    <property type="match status" value="3"/>
</dbReference>
<dbReference type="EMBL" id="QMKO01002433">
    <property type="protein sequence ID" value="RTG83520.1"/>
    <property type="molecule type" value="Genomic_DNA"/>
</dbReference>
<dbReference type="STRING" id="6184.A0A430Q730"/>
<evidence type="ECO:0000313" key="2">
    <source>
        <dbReference type="Proteomes" id="UP000290809"/>
    </source>
</evidence>
<dbReference type="PANTHER" id="PTHR47331">
    <property type="entry name" value="PHD-TYPE DOMAIN-CONTAINING PROTEIN"/>
    <property type="match status" value="1"/>
</dbReference>
<accession>A0A430Q730</accession>